<evidence type="ECO:0000313" key="2">
    <source>
        <dbReference type="WBParaSite" id="nRc.2.0.1.t44622-RA"/>
    </source>
</evidence>
<accession>A0A915L2B2</accession>
<proteinExistence type="predicted"/>
<dbReference type="AlphaFoldDB" id="A0A915L2B2"/>
<name>A0A915L2B2_ROMCU</name>
<organism evidence="1 2">
    <name type="scientific">Romanomermis culicivorax</name>
    <name type="common">Nematode worm</name>
    <dbReference type="NCBI Taxonomy" id="13658"/>
    <lineage>
        <taxon>Eukaryota</taxon>
        <taxon>Metazoa</taxon>
        <taxon>Ecdysozoa</taxon>
        <taxon>Nematoda</taxon>
        <taxon>Enoplea</taxon>
        <taxon>Dorylaimia</taxon>
        <taxon>Mermithida</taxon>
        <taxon>Mermithoidea</taxon>
        <taxon>Mermithidae</taxon>
        <taxon>Romanomermis</taxon>
    </lineage>
</organism>
<reference evidence="2" key="1">
    <citation type="submission" date="2022-11" db="UniProtKB">
        <authorList>
            <consortium name="WormBaseParasite"/>
        </authorList>
    </citation>
    <scope>IDENTIFICATION</scope>
</reference>
<keyword evidence="1" id="KW-1185">Reference proteome</keyword>
<protein>
    <submittedName>
        <fullName evidence="2">Uncharacterized protein</fullName>
    </submittedName>
</protein>
<evidence type="ECO:0000313" key="1">
    <source>
        <dbReference type="Proteomes" id="UP000887565"/>
    </source>
</evidence>
<dbReference type="Proteomes" id="UP000887565">
    <property type="component" value="Unplaced"/>
</dbReference>
<dbReference type="WBParaSite" id="nRc.2.0.1.t44622-RA">
    <property type="protein sequence ID" value="nRc.2.0.1.t44622-RA"/>
    <property type="gene ID" value="nRc.2.0.1.g44622"/>
</dbReference>
<sequence>MILRILFDKERDLKQHVVEKMAGNRAWMQTLLDSIRSERLEWELAEARQKIEE</sequence>